<comment type="caution">
    <text evidence="4">The sequence shown here is derived from an EMBL/GenBank/DDBJ whole genome shotgun (WGS) entry which is preliminary data.</text>
</comment>
<dbReference type="PANTHER" id="PTHR48051">
    <property type="match status" value="1"/>
</dbReference>
<protein>
    <recommendedName>
        <fullName evidence="3">Disease resistance R13L4/SHOC-2-like LRR domain-containing protein</fullName>
    </recommendedName>
</protein>
<evidence type="ECO:0000313" key="5">
    <source>
        <dbReference type="Proteomes" id="UP001549921"/>
    </source>
</evidence>
<name>A0ABD0T9J9_LOXSC</name>
<gene>
    <name evidence="4" type="ORF">ABMA28_017014</name>
</gene>
<sequence>MDYNKEILPANVLHWNYRGFTEFPIHRLDGEESEVTDIYLKENLISRVPKEIYKLENLESLYLSGNDITELPEEISKLRCLKCLDVSGNRLRRLPDGIGEMRNLKFLILDENELSELPLRLSELRALRYLSVCDNQIEWLPQRPVYNYHHCEFRFWRNTRLKTIPYCLWYHMFRDQQTRSLNIGCLNIQTDPHTAKYNKIRLKIKHESRERSFAINTPPQHENVLTRNKFCPPSLQELSKRLIYQIICNKAKKETNKYVKNNIFTWKDYQNHDNEKNLEQTFEEFNINNNNNNITGNNTSQLNKINNTRRNKSYYVPSDVINEHFRFLPHFMKNELSNGPLSRCENAVCKRPIFDFVFYEFCFGKLILIDNVSDVLLNATFCSKSCADTWRMGKEVIPWSLIED</sequence>
<dbReference type="PROSITE" id="PS51450">
    <property type="entry name" value="LRR"/>
    <property type="match status" value="1"/>
</dbReference>
<organism evidence="4 5">
    <name type="scientific">Loxostege sticticalis</name>
    <name type="common">Beet webworm moth</name>
    <dbReference type="NCBI Taxonomy" id="481309"/>
    <lineage>
        <taxon>Eukaryota</taxon>
        <taxon>Metazoa</taxon>
        <taxon>Ecdysozoa</taxon>
        <taxon>Arthropoda</taxon>
        <taxon>Hexapoda</taxon>
        <taxon>Insecta</taxon>
        <taxon>Pterygota</taxon>
        <taxon>Neoptera</taxon>
        <taxon>Endopterygota</taxon>
        <taxon>Lepidoptera</taxon>
        <taxon>Glossata</taxon>
        <taxon>Ditrysia</taxon>
        <taxon>Pyraloidea</taxon>
        <taxon>Crambidae</taxon>
        <taxon>Pyraustinae</taxon>
        <taxon>Loxostege</taxon>
    </lineage>
</organism>
<evidence type="ECO:0000256" key="1">
    <source>
        <dbReference type="ARBA" id="ARBA00022614"/>
    </source>
</evidence>
<proteinExistence type="predicted"/>
<evidence type="ECO:0000259" key="3">
    <source>
        <dbReference type="Pfam" id="PF23598"/>
    </source>
</evidence>
<dbReference type="SMART" id="SM00369">
    <property type="entry name" value="LRR_TYP"/>
    <property type="match status" value="3"/>
</dbReference>
<reference evidence="4 5" key="1">
    <citation type="submission" date="2024-06" db="EMBL/GenBank/DDBJ databases">
        <title>A chromosome-level genome assembly of beet webworm, Loxostege sticticalis.</title>
        <authorList>
            <person name="Zhang Y."/>
        </authorList>
    </citation>
    <scope>NUCLEOTIDE SEQUENCE [LARGE SCALE GENOMIC DNA]</scope>
    <source>
        <strain evidence="4">AQ028</strain>
        <tissue evidence="4">Male pupae</tissue>
    </source>
</reference>
<feature type="domain" description="Disease resistance R13L4/SHOC-2-like LRR" evidence="3">
    <location>
        <begin position="41"/>
        <end position="131"/>
    </location>
</feature>
<accession>A0ABD0T9J9</accession>
<dbReference type="AlphaFoldDB" id="A0ABD0T9J9"/>
<dbReference type="InterPro" id="IPR032675">
    <property type="entry name" value="LRR_dom_sf"/>
</dbReference>
<dbReference type="EMBL" id="JBEDNZ010000009">
    <property type="protein sequence ID" value="KAL0839017.1"/>
    <property type="molecule type" value="Genomic_DNA"/>
</dbReference>
<dbReference type="Gene3D" id="3.80.10.10">
    <property type="entry name" value="Ribonuclease Inhibitor"/>
    <property type="match status" value="1"/>
</dbReference>
<evidence type="ECO:0000256" key="2">
    <source>
        <dbReference type="ARBA" id="ARBA00022737"/>
    </source>
</evidence>
<dbReference type="PANTHER" id="PTHR48051:SF53">
    <property type="entry name" value="LEUCINE RICH REPEAT CONTAINING 58"/>
    <property type="match status" value="1"/>
</dbReference>
<dbReference type="InterPro" id="IPR055414">
    <property type="entry name" value="LRR_R13L4/SHOC2-like"/>
</dbReference>
<dbReference type="SUPFAM" id="SSF52058">
    <property type="entry name" value="L domain-like"/>
    <property type="match status" value="1"/>
</dbReference>
<dbReference type="Proteomes" id="UP001549921">
    <property type="component" value="Unassembled WGS sequence"/>
</dbReference>
<dbReference type="InterPro" id="IPR050216">
    <property type="entry name" value="LRR_domain-containing"/>
</dbReference>
<keyword evidence="1" id="KW-0433">Leucine-rich repeat</keyword>
<dbReference type="Pfam" id="PF23598">
    <property type="entry name" value="LRR_14"/>
    <property type="match status" value="1"/>
</dbReference>
<dbReference type="InterPro" id="IPR003591">
    <property type="entry name" value="Leu-rich_rpt_typical-subtyp"/>
</dbReference>
<dbReference type="InterPro" id="IPR001611">
    <property type="entry name" value="Leu-rich_rpt"/>
</dbReference>
<keyword evidence="2" id="KW-0677">Repeat</keyword>
<evidence type="ECO:0000313" key="4">
    <source>
        <dbReference type="EMBL" id="KAL0839017.1"/>
    </source>
</evidence>